<evidence type="ECO:0000256" key="1">
    <source>
        <dbReference type="SAM" id="MobiDB-lite"/>
    </source>
</evidence>
<name>A0A165WVW4_9AGAM</name>
<organism evidence="2 3">
    <name type="scientific">Sistotremastrum suecicum HHB10207 ss-3</name>
    <dbReference type="NCBI Taxonomy" id="1314776"/>
    <lineage>
        <taxon>Eukaryota</taxon>
        <taxon>Fungi</taxon>
        <taxon>Dikarya</taxon>
        <taxon>Basidiomycota</taxon>
        <taxon>Agaricomycotina</taxon>
        <taxon>Agaricomycetes</taxon>
        <taxon>Sistotremastrales</taxon>
        <taxon>Sistotremastraceae</taxon>
        <taxon>Sistotremastrum</taxon>
    </lineage>
</organism>
<feature type="compositionally biased region" description="Low complexity" evidence="1">
    <location>
        <begin position="1"/>
        <end position="18"/>
    </location>
</feature>
<reference evidence="2 3" key="1">
    <citation type="journal article" date="2016" name="Mol. Biol. Evol.">
        <title>Comparative Genomics of Early-Diverging Mushroom-Forming Fungi Provides Insights into the Origins of Lignocellulose Decay Capabilities.</title>
        <authorList>
            <person name="Nagy L.G."/>
            <person name="Riley R."/>
            <person name="Tritt A."/>
            <person name="Adam C."/>
            <person name="Daum C."/>
            <person name="Floudas D."/>
            <person name="Sun H."/>
            <person name="Yadav J.S."/>
            <person name="Pangilinan J."/>
            <person name="Larsson K.H."/>
            <person name="Matsuura K."/>
            <person name="Barry K."/>
            <person name="Labutti K."/>
            <person name="Kuo R."/>
            <person name="Ohm R.A."/>
            <person name="Bhattacharya S.S."/>
            <person name="Shirouzu T."/>
            <person name="Yoshinaga Y."/>
            <person name="Martin F.M."/>
            <person name="Grigoriev I.V."/>
            <person name="Hibbett D.S."/>
        </authorList>
    </citation>
    <scope>NUCLEOTIDE SEQUENCE [LARGE SCALE GENOMIC DNA]</scope>
    <source>
        <strain evidence="2 3">HHB10207 ss-3</strain>
    </source>
</reference>
<protein>
    <submittedName>
        <fullName evidence="2">Uncharacterized protein</fullName>
    </submittedName>
</protein>
<sequence>MSSTTPTPSFWSTSSPAPTSNPPQDLYLPHIGLNASPANASNIDSAPNASNIVFGSNNPLQTSNVLNQHHSGLPFASDVRAPTSNNNTNDSSFTAHLFSGLSSPLNPVPGIHSMPALNTVSTINPIMTPIRPRDENTDPNPTPLKRMTLDLHLPKPTSTLQPAAPHSVNQGSNATRQAYAAQVAVEFGLNVAQADRLRNLAKLDTQSMLIHIYAGQLAEQRDHTRRANLLQC</sequence>
<keyword evidence="3" id="KW-1185">Reference proteome</keyword>
<dbReference type="Proteomes" id="UP000076798">
    <property type="component" value="Unassembled WGS sequence"/>
</dbReference>
<evidence type="ECO:0000313" key="2">
    <source>
        <dbReference type="EMBL" id="KZT31573.1"/>
    </source>
</evidence>
<dbReference type="AlphaFoldDB" id="A0A165WVW4"/>
<evidence type="ECO:0000313" key="3">
    <source>
        <dbReference type="Proteomes" id="UP000076798"/>
    </source>
</evidence>
<dbReference type="EMBL" id="KV428527">
    <property type="protein sequence ID" value="KZT31573.1"/>
    <property type="molecule type" value="Genomic_DNA"/>
</dbReference>
<accession>A0A165WVW4</accession>
<gene>
    <name evidence="2" type="ORF">SISSUDRAFT_1067649</name>
</gene>
<proteinExistence type="predicted"/>
<feature type="region of interest" description="Disordered" evidence="1">
    <location>
        <begin position="1"/>
        <end position="27"/>
    </location>
</feature>